<keyword evidence="3 6" id="KW-0812">Transmembrane</keyword>
<feature type="transmembrane region" description="Helical" evidence="6">
    <location>
        <begin position="49"/>
        <end position="67"/>
    </location>
</feature>
<evidence type="ECO:0000256" key="2">
    <source>
        <dbReference type="ARBA" id="ARBA00022475"/>
    </source>
</evidence>
<dbReference type="Proteomes" id="UP000596427">
    <property type="component" value="Chromosome"/>
</dbReference>
<keyword evidence="2" id="KW-1003">Cell membrane</keyword>
<dbReference type="RefSeq" id="WP_203191910.1">
    <property type="nucleotide sequence ID" value="NZ_CP063362.1"/>
</dbReference>
<dbReference type="Pfam" id="PF02653">
    <property type="entry name" value="BPD_transp_2"/>
    <property type="match status" value="1"/>
</dbReference>
<proteinExistence type="predicted"/>
<dbReference type="EMBL" id="CP063362">
    <property type="protein sequence ID" value="QRG05044.1"/>
    <property type="molecule type" value="Genomic_DNA"/>
</dbReference>
<sequence>MSIPTSTRITVAPAAPAALWRPSGLAAFLVVVAAMAGLPLVASTYTLTLMVPFFGFAIALLGFNLLFGYTGLLSFGHAMFLGIGAYAAAVMTSKLGVRSIELILLSAIAAATLIAIPVGYLCVRYTRIFFGMLTLAFGMLFHSILFKFYGLTGGDQGMRVLRPLLFGMEFEGGKTAFLTGPFYYYALALLTLLGFIMWRIVRSPFGLHLQAIRENAQKAAYLGVTVPRMRLAAFVISGVYGAIGGVILAVTIGLADPEIVYWTQSGNLVFMAVLGGSGAFAGPVVGGLAFVLLQDTVMSATQYWRFVMGGVLVLLVIFFPRGIAGLFGDVLARLKRGS</sequence>
<feature type="transmembrane region" description="Helical" evidence="6">
    <location>
        <begin position="267"/>
        <end position="291"/>
    </location>
</feature>
<dbReference type="InterPro" id="IPR043428">
    <property type="entry name" value="LivM-like"/>
</dbReference>
<comment type="subcellular location">
    <subcellularLocation>
        <location evidence="1">Cell membrane</location>
        <topology evidence="1">Multi-pass membrane protein</topology>
    </subcellularLocation>
</comment>
<dbReference type="GO" id="GO:0015658">
    <property type="term" value="F:branched-chain amino acid transmembrane transporter activity"/>
    <property type="evidence" value="ECO:0007669"/>
    <property type="project" value="InterPro"/>
</dbReference>
<evidence type="ECO:0000256" key="5">
    <source>
        <dbReference type="ARBA" id="ARBA00023136"/>
    </source>
</evidence>
<feature type="transmembrane region" description="Helical" evidence="6">
    <location>
        <begin position="303"/>
        <end position="327"/>
    </location>
</feature>
<feature type="transmembrane region" description="Helical" evidence="6">
    <location>
        <begin position="102"/>
        <end position="122"/>
    </location>
</feature>
<evidence type="ECO:0000256" key="4">
    <source>
        <dbReference type="ARBA" id="ARBA00022989"/>
    </source>
</evidence>
<name>A0A974PKV6_9HYPH</name>
<keyword evidence="5 6" id="KW-0472">Membrane</keyword>
<evidence type="ECO:0000256" key="3">
    <source>
        <dbReference type="ARBA" id="ARBA00022692"/>
    </source>
</evidence>
<keyword evidence="8" id="KW-1185">Reference proteome</keyword>
<feature type="transmembrane region" description="Helical" evidence="6">
    <location>
        <begin position="128"/>
        <end position="149"/>
    </location>
</feature>
<organism evidence="7 8">
    <name type="scientific">Xanthobacter dioxanivorans</name>
    <dbReference type="NCBI Taxonomy" id="2528964"/>
    <lineage>
        <taxon>Bacteria</taxon>
        <taxon>Pseudomonadati</taxon>
        <taxon>Pseudomonadota</taxon>
        <taxon>Alphaproteobacteria</taxon>
        <taxon>Hyphomicrobiales</taxon>
        <taxon>Xanthobacteraceae</taxon>
        <taxon>Xanthobacter</taxon>
    </lineage>
</organism>
<dbReference type="KEGG" id="xdi:EZH22_18155"/>
<dbReference type="PANTHER" id="PTHR30482:SF17">
    <property type="entry name" value="ABC TRANSPORTER ATP-BINDING PROTEIN"/>
    <property type="match status" value="1"/>
</dbReference>
<dbReference type="AlphaFoldDB" id="A0A974PKV6"/>
<gene>
    <name evidence="7" type="ORF">EZH22_18155</name>
</gene>
<keyword evidence="4 6" id="KW-1133">Transmembrane helix</keyword>
<reference evidence="7 8" key="1">
    <citation type="submission" date="2020-10" db="EMBL/GenBank/DDBJ databases">
        <title>Degradation of 1,4-Dioxane by Xanthobacter sp. YN2, via a Novel Group-2 Soluble Di-Iron Monooxygenase.</title>
        <authorList>
            <person name="Ma F."/>
            <person name="Wang Y."/>
            <person name="Yang J."/>
            <person name="Guo H."/>
            <person name="Su D."/>
            <person name="Yu L."/>
        </authorList>
    </citation>
    <scope>NUCLEOTIDE SEQUENCE [LARGE SCALE GENOMIC DNA]</scope>
    <source>
        <strain evidence="7 8">YN2</strain>
    </source>
</reference>
<feature type="transmembrane region" description="Helical" evidence="6">
    <location>
        <begin position="182"/>
        <end position="201"/>
    </location>
</feature>
<feature type="transmembrane region" description="Helical" evidence="6">
    <location>
        <begin position="231"/>
        <end position="255"/>
    </location>
</feature>
<protein>
    <submittedName>
        <fullName evidence="7">Branched-chain amino acid ABC transporter permease</fullName>
    </submittedName>
</protein>
<dbReference type="GO" id="GO:0005886">
    <property type="term" value="C:plasma membrane"/>
    <property type="evidence" value="ECO:0007669"/>
    <property type="project" value="UniProtKB-SubCell"/>
</dbReference>
<dbReference type="PANTHER" id="PTHR30482">
    <property type="entry name" value="HIGH-AFFINITY BRANCHED-CHAIN AMINO ACID TRANSPORT SYSTEM PERMEASE"/>
    <property type="match status" value="1"/>
</dbReference>
<evidence type="ECO:0000256" key="1">
    <source>
        <dbReference type="ARBA" id="ARBA00004651"/>
    </source>
</evidence>
<evidence type="ECO:0000256" key="6">
    <source>
        <dbReference type="SAM" id="Phobius"/>
    </source>
</evidence>
<accession>A0A974PKV6</accession>
<dbReference type="CDD" id="cd06581">
    <property type="entry name" value="TM_PBP1_LivM_like"/>
    <property type="match status" value="1"/>
</dbReference>
<feature type="transmembrane region" description="Helical" evidence="6">
    <location>
        <begin position="20"/>
        <end position="42"/>
    </location>
</feature>
<evidence type="ECO:0000313" key="8">
    <source>
        <dbReference type="Proteomes" id="UP000596427"/>
    </source>
</evidence>
<feature type="transmembrane region" description="Helical" evidence="6">
    <location>
        <begin position="73"/>
        <end position="90"/>
    </location>
</feature>
<dbReference type="InterPro" id="IPR001851">
    <property type="entry name" value="ABC_transp_permease"/>
</dbReference>
<evidence type="ECO:0000313" key="7">
    <source>
        <dbReference type="EMBL" id="QRG05044.1"/>
    </source>
</evidence>